<dbReference type="InterPro" id="IPR036390">
    <property type="entry name" value="WH_DNA-bd_sf"/>
</dbReference>
<dbReference type="InterPro" id="IPR011711">
    <property type="entry name" value="GntR_C"/>
</dbReference>
<reference evidence="5 6" key="1">
    <citation type="submission" date="2015-10" db="EMBL/GenBank/DDBJ databases">
        <title>The world's first case of liver abscess caused by Pannonibacter phragmitetus.</title>
        <authorList>
            <person name="Ming D."/>
            <person name="Wang M."/>
            <person name="Zhou Y."/>
            <person name="Jiang T."/>
            <person name="Hu S."/>
        </authorList>
    </citation>
    <scope>NUCLEOTIDE SEQUENCE [LARGE SCALE GENOMIC DNA]</scope>
    <source>
        <strain evidence="5 6">31801</strain>
    </source>
</reference>
<proteinExistence type="predicted"/>
<dbReference type="SMART" id="SM00895">
    <property type="entry name" value="FCD"/>
    <property type="match status" value="1"/>
</dbReference>
<dbReference type="SUPFAM" id="SSF46785">
    <property type="entry name" value="Winged helix' DNA-binding domain"/>
    <property type="match status" value="1"/>
</dbReference>
<evidence type="ECO:0000313" key="6">
    <source>
        <dbReference type="Proteomes" id="UP000064921"/>
    </source>
</evidence>
<dbReference type="GO" id="GO:0003700">
    <property type="term" value="F:DNA-binding transcription factor activity"/>
    <property type="evidence" value="ECO:0007669"/>
    <property type="project" value="InterPro"/>
</dbReference>
<keyword evidence="6" id="KW-1185">Reference proteome</keyword>
<dbReference type="SUPFAM" id="SSF48008">
    <property type="entry name" value="GntR ligand-binding domain-like"/>
    <property type="match status" value="1"/>
</dbReference>
<dbReference type="AlphaFoldDB" id="A0A0U3ES75"/>
<dbReference type="InterPro" id="IPR036388">
    <property type="entry name" value="WH-like_DNA-bd_sf"/>
</dbReference>
<evidence type="ECO:0000259" key="4">
    <source>
        <dbReference type="PROSITE" id="PS50949"/>
    </source>
</evidence>
<feature type="domain" description="HTH gntR-type" evidence="4">
    <location>
        <begin position="12"/>
        <end position="79"/>
    </location>
</feature>
<evidence type="ECO:0000313" key="5">
    <source>
        <dbReference type="EMBL" id="ALV29087.1"/>
    </source>
</evidence>
<sequence length="226" mass="25297">MIMQPTRLAAAQHPALELAEDMRQRIVSLELEPGRSLSRKELQDHYGVSSTPVRDMLLKLQEDGLVEIFPQSRTIVSLIDLEQARQAHFLRSSVECALVRQLAARPDPLLIEALETILQLQEKSAPSDLATFAALDKRFHQELFVSARMMHVYGVIRRESMHIDRIRALHLPVGGKAAQILRDHRQIIGCLKAADPAQAAEAMSGHLSQSIAIAGDLRNTMPAYFR</sequence>
<dbReference type="Proteomes" id="UP000064921">
    <property type="component" value="Chromosome"/>
</dbReference>
<keyword evidence="3" id="KW-0804">Transcription</keyword>
<dbReference type="InterPro" id="IPR008920">
    <property type="entry name" value="TF_FadR/GntR_C"/>
</dbReference>
<dbReference type="PANTHER" id="PTHR43537">
    <property type="entry name" value="TRANSCRIPTIONAL REGULATOR, GNTR FAMILY"/>
    <property type="match status" value="1"/>
</dbReference>
<dbReference type="Gene3D" id="1.10.10.10">
    <property type="entry name" value="Winged helix-like DNA-binding domain superfamily/Winged helix DNA-binding domain"/>
    <property type="match status" value="1"/>
</dbReference>
<dbReference type="KEGG" id="pphr:APZ00_20265"/>
<keyword evidence="2" id="KW-0238">DNA-binding</keyword>
<gene>
    <name evidence="5" type="ORF">APZ00_20265</name>
</gene>
<evidence type="ECO:0000256" key="1">
    <source>
        <dbReference type="ARBA" id="ARBA00023015"/>
    </source>
</evidence>
<dbReference type="PANTHER" id="PTHR43537:SF45">
    <property type="entry name" value="GNTR FAMILY REGULATORY PROTEIN"/>
    <property type="match status" value="1"/>
</dbReference>
<dbReference type="InterPro" id="IPR000524">
    <property type="entry name" value="Tscrpt_reg_HTH_GntR"/>
</dbReference>
<evidence type="ECO:0000256" key="2">
    <source>
        <dbReference type="ARBA" id="ARBA00023125"/>
    </source>
</evidence>
<dbReference type="STRING" id="121719.APZ00_20265"/>
<dbReference type="SMART" id="SM00345">
    <property type="entry name" value="HTH_GNTR"/>
    <property type="match status" value="1"/>
</dbReference>
<organism evidence="5 6">
    <name type="scientific">Pannonibacter phragmitetus</name>
    <dbReference type="NCBI Taxonomy" id="121719"/>
    <lineage>
        <taxon>Bacteria</taxon>
        <taxon>Pseudomonadati</taxon>
        <taxon>Pseudomonadota</taxon>
        <taxon>Alphaproteobacteria</taxon>
        <taxon>Hyphomicrobiales</taxon>
        <taxon>Stappiaceae</taxon>
        <taxon>Pannonibacter</taxon>
    </lineage>
</organism>
<evidence type="ECO:0000256" key="3">
    <source>
        <dbReference type="ARBA" id="ARBA00023163"/>
    </source>
</evidence>
<keyword evidence="1" id="KW-0805">Transcription regulation</keyword>
<dbReference type="Pfam" id="PF07729">
    <property type="entry name" value="FCD"/>
    <property type="match status" value="1"/>
</dbReference>
<dbReference type="GO" id="GO:0003677">
    <property type="term" value="F:DNA binding"/>
    <property type="evidence" value="ECO:0007669"/>
    <property type="project" value="UniProtKB-KW"/>
</dbReference>
<dbReference type="Gene3D" id="1.20.120.530">
    <property type="entry name" value="GntR ligand-binding domain-like"/>
    <property type="match status" value="1"/>
</dbReference>
<name>A0A0U3ES75_9HYPH</name>
<dbReference type="Pfam" id="PF00392">
    <property type="entry name" value="GntR"/>
    <property type="match status" value="1"/>
</dbReference>
<dbReference type="PROSITE" id="PS50949">
    <property type="entry name" value="HTH_GNTR"/>
    <property type="match status" value="1"/>
</dbReference>
<accession>A0A0U3ES75</accession>
<protein>
    <recommendedName>
        <fullName evidence="4">HTH gntR-type domain-containing protein</fullName>
    </recommendedName>
</protein>
<dbReference type="EMBL" id="CP013068">
    <property type="protein sequence ID" value="ALV29087.1"/>
    <property type="molecule type" value="Genomic_DNA"/>
</dbReference>